<dbReference type="SUPFAM" id="SSF54506">
    <property type="entry name" value="Diaminopimelate epimerase-like"/>
    <property type="match status" value="1"/>
</dbReference>
<evidence type="ECO:0000313" key="3">
    <source>
        <dbReference type="Proteomes" id="UP000559256"/>
    </source>
</evidence>
<dbReference type="GO" id="GO:0005737">
    <property type="term" value="C:cytoplasm"/>
    <property type="evidence" value="ECO:0007669"/>
    <property type="project" value="TreeGrafter"/>
</dbReference>
<dbReference type="PANTHER" id="PTHR13774">
    <property type="entry name" value="PHENAZINE BIOSYNTHESIS PROTEIN"/>
    <property type="match status" value="1"/>
</dbReference>
<evidence type="ECO:0000256" key="1">
    <source>
        <dbReference type="PIRSR" id="PIRSR016184-1"/>
    </source>
</evidence>
<dbReference type="PIRSF" id="PIRSF016184">
    <property type="entry name" value="PhzC_PhzF"/>
    <property type="match status" value="1"/>
</dbReference>
<keyword evidence="3" id="KW-1185">Reference proteome</keyword>
<dbReference type="Pfam" id="PF02567">
    <property type="entry name" value="PhzC-PhzF"/>
    <property type="match status" value="1"/>
</dbReference>
<proteinExistence type="predicted"/>
<dbReference type="NCBIfam" id="TIGR00654">
    <property type="entry name" value="PhzF_family"/>
    <property type="match status" value="1"/>
</dbReference>
<name>A0A8H5CCP4_9AGAR</name>
<feature type="active site" evidence="1">
    <location>
        <position position="50"/>
    </location>
</feature>
<sequence>MSFKLPFVHIDVFTNTPYLGNPLAIVSVPSSLSLSQEQKQAIAREFNLLETVFSHEPIQPSDSDNSPIFPIDIFSTTDELPFAGHPTIGTGWYLLHEHPDRQSITLRTKAGDVPVVRDSNGVKLQVPIDFKVHAPYTHPFAKSFSAQPDLTAADYVNGVDGPEAVASIVKGMTFMLLQLTSEDALARVKPYAQPVTIPNAHLGEWKGFSSLYQFVVMEDGVTVRTRRLEGAIEDPACGSGACALCGYLAKKKGPGEWKYRVVQGVEMGRRSEIGVYVFVGDDGEVKKVELAGSAIAVMNGLLKI</sequence>
<reference evidence="2 3" key="1">
    <citation type="journal article" date="2020" name="ISME J.">
        <title>Uncovering the hidden diversity of litter-decomposition mechanisms in mushroom-forming fungi.</title>
        <authorList>
            <person name="Floudas D."/>
            <person name="Bentzer J."/>
            <person name="Ahren D."/>
            <person name="Johansson T."/>
            <person name="Persson P."/>
            <person name="Tunlid A."/>
        </authorList>
    </citation>
    <scope>NUCLEOTIDE SEQUENCE [LARGE SCALE GENOMIC DNA]</scope>
    <source>
        <strain evidence="2 3">CBS 291.85</strain>
    </source>
</reference>
<evidence type="ECO:0000313" key="2">
    <source>
        <dbReference type="EMBL" id="KAF5338814.1"/>
    </source>
</evidence>
<accession>A0A8H5CCP4</accession>
<dbReference type="EMBL" id="JAACJM010000191">
    <property type="protein sequence ID" value="KAF5338814.1"/>
    <property type="molecule type" value="Genomic_DNA"/>
</dbReference>
<dbReference type="OrthoDB" id="75169at2759"/>
<dbReference type="PANTHER" id="PTHR13774:SF32">
    <property type="entry name" value="ANTISENSE-ENHANCING SEQUENCE 1"/>
    <property type="match status" value="1"/>
</dbReference>
<protein>
    <submittedName>
        <fullName evidence="2">Uncharacterized protein</fullName>
    </submittedName>
</protein>
<organism evidence="2 3">
    <name type="scientific">Tetrapyrgos nigripes</name>
    <dbReference type="NCBI Taxonomy" id="182062"/>
    <lineage>
        <taxon>Eukaryota</taxon>
        <taxon>Fungi</taxon>
        <taxon>Dikarya</taxon>
        <taxon>Basidiomycota</taxon>
        <taxon>Agaricomycotina</taxon>
        <taxon>Agaricomycetes</taxon>
        <taxon>Agaricomycetidae</taxon>
        <taxon>Agaricales</taxon>
        <taxon>Marasmiineae</taxon>
        <taxon>Marasmiaceae</taxon>
        <taxon>Tetrapyrgos</taxon>
    </lineage>
</organism>
<dbReference type="InterPro" id="IPR003719">
    <property type="entry name" value="Phenazine_PhzF-like"/>
</dbReference>
<dbReference type="GO" id="GO:0016853">
    <property type="term" value="F:isomerase activity"/>
    <property type="evidence" value="ECO:0007669"/>
    <property type="project" value="TreeGrafter"/>
</dbReference>
<gene>
    <name evidence="2" type="ORF">D9758_012069</name>
</gene>
<dbReference type="AlphaFoldDB" id="A0A8H5CCP4"/>
<dbReference type="Gene3D" id="3.10.310.10">
    <property type="entry name" value="Diaminopimelate Epimerase, Chain A, domain 1"/>
    <property type="match status" value="2"/>
</dbReference>
<dbReference type="Proteomes" id="UP000559256">
    <property type="component" value="Unassembled WGS sequence"/>
</dbReference>
<comment type="caution">
    <text evidence="2">The sequence shown here is derived from an EMBL/GenBank/DDBJ whole genome shotgun (WGS) entry which is preliminary data.</text>
</comment>